<evidence type="ECO:0000313" key="2">
    <source>
        <dbReference type="EMBL" id="GFY93489.1"/>
    </source>
</evidence>
<evidence type="ECO:0000256" key="1">
    <source>
        <dbReference type="SAM" id="Phobius"/>
    </source>
</evidence>
<keyword evidence="3" id="KW-1185">Reference proteome</keyword>
<comment type="caution">
    <text evidence="2">The sequence shown here is derived from an EMBL/GenBank/DDBJ whole genome shotgun (WGS) entry which is preliminary data.</text>
</comment>
<protein>
    <submittedName>
        <fullName evidence="2">Ubiquitin carrier protein 1</fullName>
    </submittedName>
</protein>
<gene>
    <name evidence="2" type="ORF">Acr_08g0018850</name>
</gene>
<sequence length="119" mass="13736">MSTPARKRLMRDFKRLQQDPPAGLMTLLGTESMRMGVYVWIFYRTSGALFMMLQQYSHLSSHCFVIQTQIPLQILKQLVCSVKISGSTTEECEKLWSRAGQQTEKPFKSTSSFYCARKQ</sequence>
<keyword evidence="1" id="KW-0812">Transmembrane</keyword>
<dbReference type="AlphaFoldDB" id="A0A7J0F5L1"/>
<feature type="transmembrane region" description="Helical" evidence="1">
    <location>
        <begin position="21"/>
        <end position="43"/>
    </location>
</feature>
<dbReference type="EMBL" id="BJWL01000008">
    <property type="protein sequence ID" value="GFY93489.1"/>
    <property type="molecule type" value="Genomic_DNA"/>
</dbReference>
<keyword evidence="1" id="KW-1133">Transmembrane helix</keyword>
<proteinExistence type="predicted"/>
<reference evidence="2 3" key="1">
    <citation type="submission" date="2019-07" db="EMBL/GenBank/DDBJ databases">
        <title>De Novo Assembly of kiwifruit Actinidia rufa.</title>
        <authorList>
            <person name="Sugita-Konishi S."/>
            <person name="Sato K."/>
            <person name="Mori E."/>
            <person name="Abe Y."/>
            <person name="Kisaki G."/>
            <person name="Hamano K."/>
            <person name="Suezawa K."/>
            <person name="Otani M."/>
            <person name="Fukuda T."/>
            <person name="Manabe T."/>
            <person name="Gomi K."/>
            <person name="Tabuchi M."/>
            <person name="Akimitsu K."/>
            <person name="Kataoka I."/>
        </authorList>
    </citation>
    <scope>NUCLEOTIDE SEQUENCE [LARGE SCALE GENOMIC DNA]</scope>
    <source>
        <strain evidence="3">cv. Fuchu</strain>
    </source>
</reference>
<organism evidence="2 3">
    <name type="scientific">Actinidia rufa</name>
    <dbReference type="NCBI Taxonomy" id="165716"/>
    <lineage>
        <taxon>Eukaryota</taxon>
        <taxon>Viridiplantae</taxon>
        <taxon>Streptophyta</taxon>
        <taxon>Embryophyta</taxon>
        <taxon>Tracheophyta</taxon>
        <taxon>Spermatophyta</taxon>
        <taxon>Magnoliopsida</taxon>
        <taxon>eudicotyledons</taxon>
        <taxon>Gunneridae</taxon>
        <taxon>Pentapetalae</taxon>
        <taxon>asterids</taxon>
        <taxon>Ericales</taxon>
        <taxon>Actinidiaceae</taxon>
        <taxon>Actinidia</taxon>
    </lineage>
</organism>
<evidence type="ECO:0000313" key="3">
    <source>
        <dbReference type="Proteomes" id="UP000585474"/>
    </source>
</evidence>
<name>A0A7J0F5L1_9ERIC</name>
<dbReference type="Proteomes" id="UP000585474">
    <property type="component" value="Unassembled WGS sequence"/>
</dbReference>
<keyword evidence="1" id="KW-0472">Membrane</keyword>
<accession>A0A7J0F5L1</accession>